<keyword evidence="5" id="KW-0614">Plasmid</keyword>
<protein>
    <submittedName>
        <fullName evidence="5">IncF plasmid conjugative transfer protein TraG</fullName>
    </submittedName>
</protein>
<feature type="transmembrane region" description="Helical" evidence="2">
    <location>
        <begin position="32"/>
        <end position="52"/>
    </location>
</feature>
<evidence type="ECO:0000313" key="5">
    <source>
        <dbReference type="EMBL" id="QGJ79993.1"/>
    </source>
</evidence>
<feature type="compositionally biased region" description="Low complexity" evidence="1">
    <location>
        <begin position="603"/>
        <end position="627"/>
    </location>
</feature>
<dbReference type="NCBIfam" id="NF010295">
    <property type="entry name" value="PRK13735.1"/>
    <property type="match status" value="1"/>
</dbReference>
<feature type="transmembrane region" description="Helical" evidence="2">
    <location>
        <begin position="59"/>
        <end position="76"/>
    </location>
</feature>
<keyword evidence="2" id="KW-0812">Transmembrane</keyword>
<accession>A0A6B8DJX2</accession>
<sequence length="938" mass="102233">MSAPLEITVLYGVDIVYQTFQAVAAIMQNDGYHTLLLLAESIGVAACIVKYIKTQDLRTFGLWGFLFVVVSAVLLTPTKDVVIRDLATPAVVKKVDNVPVGLAAPFWLITSIGNGTARMYDTFFAQPDELQYTKTGLLFGQKLLQDSYTLGIRDPEFNMNFGDYTNNCIVPDMQLNNKYSVSDLFNDNKVYERIFSNASPVRGIFYKFAGGGDAQYMTCKDAAARLLPILEKEAGNPNSATLKQLAGKYAVGENGQTNNVLLPSRIDSVYSNMIGSSQGAVDILKQNIATNALRHSLSQYPAAMDGTADLINNASQQSLMKMKLAQLSSYEIAGEMLPMMHTAFLTLMIGIFPIMVLALFVKELSWAVVKNYLNVLGSLMLWAVMFAIFNHVINTLSAQTLHGKSFSLSVMDTEIKNASSLAGYASWLMLTIPFISMKLFTGLSQQIASAGSYLGNALMSATSADAAAVSHGNYNMGNMSLQNVNGFKTDLNQSYRAGMSSMQTETGGMVTTTESGQVIYEANMSKLPMKLDTSSVLDSSFSKAMSAQQRETASYQEGYRSSVTDAYNAATALSNNFARSGDMESGLTKEQRDSIEQVRRQSQEAQNSQSSSDYTSSDNRTYSQSSDSFGLGAGASAGAGVGTDGSSKVKADLKASADASYRHQWTDVNEDSAGHGNRTSEDKRVSENFSDSKSAQVIKNMSDSDIARIRDSESRSLVYDLRSSLNRASENYAGYSESLSKEKTISQQANLTESSRLSASESLEHEFAQFVTRKEGKENAINILTDAGSPELRERREQLKDEFTDKIASDIKNGHFDNEAKVVASYNGMSVQGDAGKYSAAGYKENSRNLAGKANEGGIIRNITTMDIDGNRQQQSLVDGINYSMSSDGQASQQEQAVRLGKVAESSNMADVHKKVAENKNEIAERRGENKHIYDDKY</sequence>
<name>A0A6B8DJX2_MORMO</name>
<dbReference type="AlphaFoldDB" id="A0A6B8DJX2"/>
<feature type="region of interest" description="Disordered" evidence="1">
    <location>
        <begin position="579"/>
        <end position="627"/>
    </location>
</feature>
<feature type="compositionally biased region" description="Basic and acidic residues" evidence="1">
    <location>
        <begin position="587"/>
        <end position="602"/>
    </location>
</feature>
<dbReference type="RefSeq" id="WP_205448058.1">
    <property type="nucleotide sequence ID" value="NZ_CP070522.1"/>
</dbReference>
<geneLocation type="plasmid" evidence="4">
    <name>p516602-KPC</name>
</geneLocation>
<dbReference type="Pfam" id="PF07916">
    <property type="entry name" value="TraG_N"/>
    <property type="match status" value="1"/>
</dbReference>
<feature type="region of interest" description="Disordered" evidence="1">
    <location>
        <begin position="665"/>
        <end position="695"/>
    </location>
</feature>
<geneLocation type="plasmid" evidence="5">
    <name>p229813-KPC</name>
</geneLocation>
<proteinExistence type="predicted"/>
<evidence type="ECO:0000256" key="1">
    <source>
        <dbReference type="SAM" id="MobiDB-lite"/>
    </source>
</evidence>
<evidence type="ECO:0000256" key="2">
    <source>
        <dbReference type="SAM" id="Phobius"/>
    </source>
</evidence>
<reference evidence="5" key="1">
    <citation type="submission" date="2019-08" db="EMBL/GenBank/DDBJ databases">
        <authorList>
            <person name="Zhou D."/>
        </authorList>
    </citation>
    <scope>NUCLEOTIDE SEQUENCE</scope>
    <source>
        <strain evidence="4">170516602</strain>
        <strain evidence="5">1712229813</strain>
        <plasmid evidence="5">p229813-KPC</plasmid>
        <plasmid evidence="4">p516602-KPC</plasmid>
    </source>
</reference>
<feature type="transmembrane region" description="Helical" evidence="2">
    <location>
        <begin position="372"/>
        <end position="393"/>
    </location>
</feature>
<dbReference type="EMBL" id="MN310368">
    <property type="protein sequence ID" value="QGJ79993.1"/>
    <property type="molecule type" value="Genomic_DNA"/>
</dbReference>
<feature type="transmembrane region" description="Helical" evidence="2">
    <location>
        <begin position="339"/>
        <end position="360"/>
    </location>
</feature>
<keyword evidence="2" id="KW-0472">Membrane</keyword>
<dbReference type="EMBL" id="MN310367">
    <property type="protein sequence ID" value="QFX76226.1"/>
    <property type="molecule type" value="Genomic_DNA"/>
</dbReference>
<feature type="region of interest" description="Disordered" evidence="1">
    <location>
        <begin position="917"/>
        <end position="938"/>
    </location>
</feature>
<dbReference type="InterPro" id="IPR012931">
    <property type="entry name" value="TraG_N_Proteobacteria"/>
</dbReference>
<evidence type="ECO:0000259" key="3">
    <source>
        <dbReference type="Pfam" id="PF07916"/>
    </source>
</evidence>
<keyword evidence="2" id="KW-1133">Transmembrane helix</keyword>
<organism evidence="5">
    <name type="scientific">Morganella morganii</name>
    <name type="common">Proteus morganii</name>
    <dbReference type="NCBI Taxonomy" id="582"/>
    <lineage>
        <taxon>Bacteria</taxon>
        <taxon>Pseudomonadati</taxon>
        <taxon>Pseudomonadota</taxon>
        <taxon>Gammaproteobacteria</taxon>
        <taxon>Enterobacterales</taxon>
        <taxon>Morganellaceae</taxon>
        <taxon>Morganella</taxon>
    </lineage>
</organism>
<evidence type="ECO:0000313" key="4">
    <source>
        <dbReference type="EMBL" id="QFX76226.1"/>
    </source>
</evidence>
<feature type="domain" description="TraG N-terminal Proteobacteria" evidence="3">
    <location>
        <begin position="9"/>
        <end position="461"/>
    </location>
</feature>